<accession>A0A5C2RVV1</accession>
<protein>
    <submittedName>
        <fullName evidence="1">Uncharacterized protein</fullName>
    </submittedName>
</protein>
<dbReference type="OrthoDB" id="432234at2759"/>
<proteinExistence type="predicted"/>
<reference evidence="1" key="1">
    <citation type="journal article" date="2018" name="Genome Biol. Evol.">
        <title>Genomics and development of Lentinus tigrinus, a white-rot wood-decaying mushroom with dimorphic fruiting bodies.</title>
        <authorList>
            <person name="Wu B."/>
            <person name="Xu Z."/>
            <person name="Knudson A."/>
            <person name="Carlson A."/>
            <person name="Chen N."/>
            <person name="Kovaka S."/>
            <person name="LaButti K."/>
            <person name="Lipzen A."/>
            <person name="Pennachio C."/>
            <person name="Riley R."/>
            <person name="Schakwitz W."/>
            <person name="Umezawa K."/>
            <person name="Ohm R.A."/>
            <person name="Grigoriev I.V."/>
            <person name="Nagy L.G."/>
            <person name="Gibbons J."/>
            <person name="Hibbett D."/>
        </authorList>
    </citation>
    <scope>NUCLEOTIDE SEQUENCE [LARGE SCALE GENOMIC DNA]</scope>
    <source>
        <strain evidence="1">ALCF2SS1-6</strain>
    </source>
</reference>
<evidence type="ECO:0000313" key="1">
    <source>
        <dbReference type="EMBL" id="RPD55514.1"/>
    </source>
</evidence>
<gene>
    <name evidence="1" type="ORF">L227DRAFT_510029</name>
</gene>
<evidence type="ECO:0000313" key="2">
    <source>
        <dbReference type="Proteomes" id="UP000313359"/>
    </source>
</evidence>
<organism evidence="1 2">
    <name type="scientific">Lentinus tigrinus ALCF2SS1-6</name>
    <dbReference type="NCBI Taxonomy" id="1328759"/>
    <lineage>
        <taxon>Eukaryota</taxon>
        <taxon>Fungi</taxon>
        <taxon>Dikarya</taxon>
        <taxon>Basidiomycota</taxon>
        <taxon>Agaricomycotina</taxon>
        <taxon>Agaricomycetes</taxon>
        <taxon>Polyporales</taxon>
        <taxon>Polyporaceae</taxon>
        <taxon>Lentinus</taxon>
    </lineage>
</organism>
<dbReference type="EMBL" id="ML122295">
    <property type="protein sequence ID" value="RPD55514.1"/>
    <property type="molecule type" value="Genomic_DNA"/>
</dbReference>
<sequence length="50" mass="5432">GMMRVICAKTYAALKNDEVSFGRINMNVAGDFVQLPPAMCGKVLYAHNVS</sequence>
<feature type="non-terminal residue" evidence="1">
    <location>
        <position position="1"/>
    </location>
</feature>
<keyword evidence="2" id="KW-1185">Reference proteome</keyword>
<dbReference type="AlphaFoldDB" id="A0A5C2RVV1"/>
<name>A0A5C2RVV1_9APHY</name>
<dbReference type="Proteomes" id="UP000313359">
    <property type="component" value="Unassembled WGS sequence"/>
</dbReference>